<accession>A0A2I0HHE9</accession>
<dbReference type="AlphaFoldDB" id="A0A2I0HHE9"/>
<gene>
    <name evidence="2" type="ORF">CRG98_048853</name>
</gene>
<dbReference type="EMBL" id="PGOL01027310">
    <property type="protein sequence ID" value="PKI26458.1"/>
    <property type="molecule type" value="Genomic_DNA"/>
</dbReference>
<comment type="caution">
    <text evidence="2">The sequence shown here is derived from an EMBL/GenBank/DDBJ whole genome shotgun (WGS) entry which is preliminary data.</text>
</comment>
<dbReference type="Proteomes" id="UP000233551">
    <property type="component" value="Unassembled WGS sequence"/>
</dbReference>
<evidence type="ECO:0000313" key="3">
    <source>
        <dbReference type="Proteomes" id="UP000233551"/>
    </source>
</evidence>
<organism evidence="2 3">
    <name type="scientific">Punica granatum</name>
    <name type="common">Pomegranate</name>
    <dbReference type="NCBI Taxonomy" id="22663"/>
    <lineage>
        <taxon>Eukaryota</taxon>
        <taxon>Viridiplantae</taxon>
        <taxon>Streptophyta</taxon>
        <taxon>Embryophyta</taxon>
        <taxon>Tracheophyta</taxon>
        <taxon>Spermatophyta</taxon>
        <taxon>Magnoliopsida</taxon>
        <taxon>eudicotyledons</taxon>
        <taxon>Gunneridae</taxon>
        <taxon>Pentapetalae</taxon>
        <taxon>rosids</taxon>
        <taxon>malvids</taxon>
        <taxon>Myrtales</taxon>
        <taxon>Lythraceae</taxon>
        <taxon>Punica</taxon>
    </lineage>
</organism>
<evidence type="ECO:0000256" key="1">
    <source>
        <dbReference type="SAM" id="MobiDB-lite"/>
    </source>
</evidence>
<feature type="region of interest" description="Disordered" evidence="1">
    <location>
        <begin position="14"/>
        <end position="44"/>
    </location>
</feature>
<proteinExistence type="predicted"/>
<reference evidence="2 3" key="1">
    <citation type="submission" date="2017-11" db="EMBL/GenBank/DDBJ databases">
        <title>De-novo sequencing of pomegranate (Punica granatum L.) genome.</title>
        <authorList>
            <person name="Akparov Z."/>
            <person name="Amiraslanov A."/>
            <person name="Hajiyeva S."/>
            <person name="Abbasov M."/>
            <person name="Kaur K."/>
            <person name="Hamwieh A."/>
            <person name="Solovyev V."/>
            <person name="Salamov A."/>
            <person name="Braich B."/>
            <person name="Kosarev P."/>
            <person name="Mahmoud A."/>
            <person name="Hajiyev E."/>
            <person name="Babayeva S."/>
            <person name="Izzatullayeva V."/>
            <person name="Mammadov A."/>
            <person name="Mammadov A."/>
            <person name="Sharifova S."/>
            <person name="Ojaghi J."/>
            <person name="Eynullazada K."/>
            <person name="Bayramov B."/>
            <person name="Abdulazimova A."/>
            <person name="Shahmuradov I."/>
        </authorList>
    </citation>
    <scope>NUCLEOTIDE SEQUENCE [LARGE SCALE GENOMIC DNA]</scope>
    <source>
        <strain evidence="3">cv. AG2017</strain>
        <tissue evidence="2">Leaf</tissue>
    </source>
</reference>
<evidence type="ECO:0000313" key="2">
    <source>
        <dbReference type="EMBL" id="PKI26458.1"/>
    </source>
</evidence>
<sequence>MGGNANLWRKAQAECRGRGVSGRKAQTWARATGASGEASEARPTLGTAQKLSALPLGEAAAAALYCGGPGQGDAGRR</sequence>
<name>A0A2I0HHE9_PUNGR</name>
<feature type="non-terminal residue" evidence="2">
    <location>
        <position position="77"/>
    </location>
</feature>
<keyword evidence="3" id="KW-1185">Reference proteome</keyword>
<protein>
    <submittedName>
        <fullName evidence="2">Uncharacterized protein</fullName>
    </submittedName>
</protein>